<dbReference type="Pfam" id="PF00221">
    <property type="entry name" value="Lyase_aromatic"/>
    <property type="match status" value="1"/>
</dbReference>
<keyword evidence="2" id="KW-0456">Lyase</keyword>
<dbReference type="InterPro" id="IPR001106">
    <property type="entry name" value="Aromatic_Lyase"/>
</dbReference>
<accession>A0A540VPT8</accession>
<dbReference type="GO" id="GO:0016841">
    <property type="term" value="F:ammonia-lyase activity"/>
    <property type="evidence" value="ECO:0007669"/>
    <property type="project" value="InterPro"/>
</dbReference>
<evidence type="ECO:0000313" key="3">
    <source>
        <dbReference type="Proteomes" id="UP000315400"/>
    </source>
</evidence>
<dbReference type="Gene3D" id="1.20.200.10">
    <property type="entry name" value="Fumarase/aspartase (Central domain)"/>
    <property type="match status" value="1"/>
</dbReference>
<proteinExistence type="predicted"/>
<dbReference type="PANTHER" id="PTHR10362">
    <property type="entry name" value="HISTIDINE AMMONIA-LYASE"/>
    <property type="match status" value="1"/>
</dbReference>
<evidence type="ECO:0000313" key="2">
    <source>
        <dbReference type="EMBL" id="TQE98779.1"/>
    </source>
</evidence>
<sequence length="553" mass="57031">MTEPTAPSAAGPSPCARGYPDAASNPTPNGSGVRPPAPKTFAPDALAVDATQDVRIGPDTYLRCEQVEALAHTERPDLRLSETGREVLRKSHATLGDLMAAGAPIYGITTGFGPLVRYPSAGDGGSSHGAGLIAHLGAGCGPLAPAPVVRATMIARAQAVAQGYSGLCPDVLVQYLHVLRRGLVPAVPTIGSVGASGDLIPLAHIARVLTGEGQILEDGVARPAAPALRAAGLSVTDLSGRDALALVNGTSFMTAYAALALARAQRLVSRAEALTAWIYQALSATSQALAPRLHQARGHAGQRASAAAIRRTLDTLGGPPAQGRHLQEIYSIRCAPQILGACRDQMDYARRMVETELNGVNDNPVFCPASEEGPACALHGGNFQGQQIAFAADALNAALTQTALLAERQLDALLTPSVNGGAPLLLAWTPGATSGLAGAQITATALAAEMRTATQAYGVSSIPTNGGNQDIVSMGTLAARRAYEQTDRLAHVLATLGLALAQLHALRTAGRADGPEPPPPPWMPAFEPIVHDRPLRAEVEQLATAWMAPGPRP</sequence>
<dbReference type="CDD" id="cd00332">
    <property type="entry name" value="PAL-HAL"/>
    <property type="match status" value="1"/>
</dbReference>
<dbReference type="EMBL" id="VIFK01000137">
    <property type="protein sequence ID" value="TQE98779.1"/>
    <property type="molecule type" value="Genomic_DNA"/>
</dbReference>
<dbReference type="Gene3D" id="1.10.275.10">
    <property type="entry name" value="Fumarase/aspartase (N-terminal domain)"/>
    <property type="match status" value="1"/>
</dbReference>
<name>A0A540VPT8_9GAMM</name>
<dbReference type="PROSITE" id="PS00488">
    <property type="entry name" value="PAL_HISTIDASE"/>
    <property type="match status" value="1"/>
</dbReference>
<protein>
    <submittedName>
        <fullName evidence="2">Aromatic amino acid lyase</fullName>
    </submittedName>
</protein>
<dbReference type="Proteomes" id="UP000315400">
    <property type="component" value="Unassembled WGS sequence"/>
</dbReference>
<dbReference type="AlphaFoldDB" id="A0A540VPT8"/>
<dbReference type="SUPFAM" id="SSF48557">
    <property type="entry name" value="L-aspartase-like"/>
    <property type="match status" value="1"/>
</dbReference>
<feature type="region of interest" description="Disordered" evidence="1">
    <location>
        <begin position="1"/>
        <end position="41"/>
    </location>
</feature>
<reference evidence="2 3" key="1">
    <citation type="submission" date="2019-06" db="EMBL/GenBank/DDBJ databases">
        <title>Metagenome assembled Genome of Spiribacter salinus SL48-SHIP from the microbial mat of Salt Lake 48 (Novosibirsk region, Russia).</title>
        <authorList>
            <person name="Shipova A."/>
            <person name="Rozanov A.S."/>
            <person name="Bryanskaya A.V."/>
            <person name="Peltek S.E."/>
        </authorList>
    </citation>
    <scope>NUCLEOTIDE SEQUENCE [LARGE SCALE GENOMIC DNA]</scope>
    <source>
        <strain evidence="2">SL48-SHIP-2</strain>
    </source>
</reference>
<dbReference type="InterPro" id="IPR024083">
    <property type="entry name" value="Fumarase/histidase_N"/>
</dbReference>
<comment type="caution">
    <text evidence="2">The sequence shown here is derived from an EMBL/GenBank/DDBJ whole genome shotgun (WGS) entry which is preliminary data.</text>
</comment>
<gene>
    <name evidence="2" type="ORF">FKY71_12025</name>
</gene>
<organism evidence="2 3">
    <name type="scientific">Spiribacter salinus</name>
    <dbReference type="NCBI Taxonomy" id="1335746"/>
    <lineage>
        <taxon>Bacteria</taxon>
        <taxon>Pseudomonadati</taxon>
        <taxon>Pseudomonadota</taxon>
        <taxon>Gammaproteobacteria</taxon>
        <taxon>Chromatiales</taxon>
        <taxon>Ectothiorhodospiraceae</taxon>
        <taxon>Spiribacter</taxon>
    </lineage>
</organism>
<dbReference type="InterPro" id="IPR008948">
    <property type="entry name" value="L-Aspartase-like"/>
</dbReference>
<evidence type="ECO:0000256" key="1">
    <source>
        <dbReference type="SAM" id="MobiDB-lite"/>
    </source>
</evidence>
<dbReference type="InterPro" id="IPR022313">
    <property type="entry name" value="Phe/His_NH3-lyase_AS"/>
</dbReference>